<keyword evidence="6" id="KW-0378">Hydrolase</keyword>
<dbReference type="PROSITE" id="PS50878">
    <property type="entry name" value="RT_POL"/>
    <property type="match status" value="1"/>
</dbReference>
<dbReference type="InterPro" id="IPR043502">
    <property type="entry name" value="DNA/RNA_pol_sf"/>
</dbReference>
<feature type="domain" description="Reverse transcriptase" evidence="10">
    <location>
        <begin position="299"/>
        <end position="479"/>
    </location>
</feature>
<evidence type="ECO:0000256" key="9">
    <source>
        <dbReference type="SAM" id="MobiDB-lite"/>
    </source>
</evidence>
<name>A0A388M4A6_CHABU</name>
<evidence type="ECO:0000259" key="10">
    <source>
        <dbReference type="PROSITE" id="PS50878"/>
    </source>
</evidence>
<dbReference type="GO" id="GO:0008233">
    <property type="term" value="F:peptidase activity"/>
    <property type="evidence" value="ECO:0007669"/>
    <property type="project" value="UniProtKB-KW"/>
</dbReference>
<dbReference type="FunFam" id="3.30.70.270:FF:000020">
    <property type="entry name" value="Transposon Tf2-6 polyprotein-like Protein"/>
    <property type="match status" value="1"/>
</dbReference>
<dbReference type="Gene3D" id="3.30.70.270">
    <property type="match status" value="2"/>
</dbReference>
<evidence type="ECO:0000256" key="6">
    <source>
        <dbReference type="ARBA" id="ARBA00022801"/>
    </source>
</evidence>
<dbReference type="InterPro" id="IPR000477">
    <property type="entry name" value="RT_dom"/>
</dbReference>
<dbReference type="Gramene" id="GBG89293">
    <property type="protein sequence ID" value="GBG89293"/>
    <property type="gene ID" value="CBR_g49002"/>
</dbReference>
<keyword evidence="2" id="KW-0808">Transferase</keyword>
<gene>
    <name evidence="11" type="ORF">CBR_g49002</name>
</gene>
<feature type="region of interest" description="Disordered" evidence="9">
    <location>
        <begin position="1"/>
        <end position="22"/>
    </location>
</feature>
<dbReference type="AlphaFoldDB" id="A0A388M4A6"/>
<dbReference type="GO" id="GO:0006508">
    <property type="term" value="P:proteolysis"/>
    <property type="evidence" value="ECO:0007669"/>
    <property type="project" value="UniProtKB-KW"/>
</dbReference>
<dbReference type="EMBL" id="BFEA01000728">
    <property type="protein sequence ID" value="GBG89293.1"/>
    <property type="molecule type" value="Genomic_DNA"/>
</dbReference>
<dbReference type="InterPro" id="IPR043128">
    <property type="entry name" value="Rev_trsase/Diguanyl_cyclase"/>
</dbReference>
<dbReference type="InterPro" id="IPR021109">
    <property type="entry name" value="Peptidase_aspartic_dom_sf"/>
</dbReference>
<dbReference type="FunFam" id="3.10.20.370:FF:000001">
    <property type="entry name" value="Retrovirus-related Pol polyprotein from transposon 17.6-like protein"/>
    <property type="match status" value="1"/>
</dbReference>
<evidence type="ECO:0000256" key="4">
    <source>
        <dbReference type="ARBA" id="ARBA00022722"/>
    </source>
</evidence>
<protein>
    <recommendedName>
        <fullName evidence="10">Reverse transcriptase domain-containing protein</fullName>
    </recommendedName>
</protein>
<dbReference type="InterPro" id="IPR041577">
    <property type="entry name" value="RT_RNaseH_2"/>
</dbReference>
<dbReference type="Proteomes" id="UP000265515">
    <property type="component" value="Unassembled WGS sequence"/>
</dbReference>
<organism evidence="11 12">
    <name type="scientific">Chara braunii</name>
    <name type="common">Braun's stonewort</name>
    <dbReference type="NCBI Taxonomy" id="69332"/>
    <lineage>
        <taxon>Eukaryota</taxon>
        <taxon>Viridiplantae</taxon>
        <taxon>Streptophyta</taxon>
        <taxon>Charophyceae</taxon>
        <taxon>Charales</taxon>
        <taxon>Characeae</taxon>
        <taxon>Chara</taxon>
    </lineage>
</organism>
<keyword evidence="12" id="KW-1185">Reference proteome</keyword>
<dbReference type="OrthoDB" id="9893755at2759"/>
<proteinExistence type="predicted"/>
<dbReference type="PANTHER" id="PTHR37984">
    <property type="entry name" value="PROTEIN CBG26694"/>
    <property type="match status" value="1"/>
</dbReference>
<keyword evidence="1" id="KW-0645">Protease</keyword>
<dbReference type="CDD" id="cd09274">
    <property type="entry name" value="RNase_HI_RT_Ty3"/>
    <property type="match status" value="1"/>
</dbReference>
<accession>A0A388M4A6</accession>
<dbReference type="FunFam" id="3.10.10.10:FF:000007">
    <property type="entry name" value="Retrovirus-related Pol polyprotein from transposon 17.6-like Protein"/>
    <property type="match status" value="1"/>
</dbReference>
<dbReference type="InterPro" id="IPR050951">
    <property type="entry name" value="Retrovirus_Pol_polyprotein"/>
</dbReference>
<sequence>MVETPSPSREMAQATDSSVVPQAHSDQSSLCSMNVFKSLEELEVEWSRADPLASWTALVKAPKGEMFVSEVVIGDRKAGAYCDTYSTRNFISCKCVERLRLQGRVQCLSRPVESTCANKRRMVVNDYLQDVECCFPYAGGNLRHRVSFLVSDELPMDMLLGMYYLSVAQPQFDWDRKVVKHNLPGEGTATLHKFKASSLIESYGCMCAAAFYNYYKQNQEEGMYLVYVSAAGEPVKMPPEIEGVVAKYPDLFEEPTGVVEREVVHAIEIIPRSSIPKGRIYRMSPGELDELRRQLKELVEKGWIRPSISPYGSPVLFVPKKKEGTLRMCIDYRGLNAITVKNREPLPRIDDLLDRVQGCRYFSKIDLKSGYHQIAIRPEDQHKTAFQIRYGLYEFVVMPFGLCNAPGTFQHAMNRIFHDFLDKFVIVYLNDILVFSKTVEEHVAHLDKVLSLLRQHKFKINGEKCEFGRTRVLYLGHEISAEGLKPDDVKVANIRDWPRPQSMTEMRSFLGMTDYYRNFVENYNIVAAPLHDLTRLDTPWEWTERCEAAFRQLKRVLTHYEVLKLPDPDKSFIVTTDASQYGIGAVLAQQEGKKLRPVEYMSKKMPSQELAKSTYKKELYAVCKALTHWRHYLLGRFFILRIDHLTLRCMRTQPVLSDALKRWIEVIEQYDIEPQYIKGEYNKIVDALSRRPDFSGVL</sequence>
<evidence type="ECO:0000256" key="3">
    <source>
        <dbReference type="ARBA" id="ARBA00022695"/>
    </source>
</evidence>
<reference evidence="11 12" key="1">
    <citation type="journal article" date="2018" name="Cell">
        <title>The Chara Genome: Secondary Complexity and Implications for Plant Terrestrialization.</title>
        <authorList>
            <person name="Nishiyama T."/>
            <person name="Sakayama H."/>
            <person name="Vries J.D."/>
            <person name="Buschmann H."/>
            <person name="Saint-Marcoux D."/>
            <person name="Ullrich K.K."/>
            <person name="Haas F.B."/>
            <person name="Vanderstraeten L."/>
            <person name="Becker D."/>
            <person name="Lang D."/>
            <person name="Vosolsobe S."/>
            <person name="Rombauts S."/>
            <person name="Wilhelmsson P.K.I."/>
            <person name="Janitza P."/>
            <person name="Kern R."/>
            <person name="Heyl A."/>
            <person name="Rumpler F."/>
            <person name="Villalobos L.I.A.C."/>
            <person name="Clay J.M."/>
            <person name="Skokan R."/>
            <person name="Toyoda A."/>
            <person name="Suzuki Y."/>
            <person name="Kagoshima H."/>
            <person name="Schijlen E."/>
            <person name="Tajeshwar N."/>
            <person name="Catarino B."/>
            <person name="Hetherington A.J."/>
            <person name="Saltykova A."/>
            <person name="Bonnot C."/>
            <person name="Breuninger H."/>
            <person name="Symeonidi A."/>
            <person name="Radhakrishnan G.V."/>
            <person name="Van Nieuwerburgh F."/>
            <person name="Deforce D."/>
            <person name="Chang C."/>
            <person name="Karol K.G."/>
            <person name="Hedrich R."/>
            <person name="Ulvskov P."/>
            <person name="Glockner G."/>
            <person name="Delwiche C.F."/>
            <person name="Petrasek J."/>
            <person name="Van de Peer Y."/>
            <person name="Friml J."/>
            <person name="Beilby M."/>
            <person name="Dolan L."/>
            <person name="Kohara Y."/>
            <person name="Sugano S."/>
            <person name="Fujiyama A."/>
            <person name="Delaux P.-M."/>
            <person name="Quint M."/>
            <person name="TheiBen G."/>
            <person name="Hagemann M."/>
            <person name="Harholt J."/>
            <person name="Dunand C."/>
            <person name="Zachgo S."/>
            <person name="Langdale J."/>
            <person name="Maumus F."/>
            <person name="Straeten D.V.D."/>
            <person name="Gould S.B."/>
            <person name="Rensing S.A."/>
        </authorList>
    </citation>
    <scope>NUCLEOTIDE SEQUENCE [LARGE SCALE GENOMIC DNA]</scope>
    <source>
        <strain evidence="11 12">S276</strain>
    </source>
</reference>
<evidence type="ECO:0000256" key="5">
    <source>
        <dbReference type="ARBA" id="ARBA00022759"/>
    </source>
</evidence>
<keyword evidence="5" id="KW-0255">Endonuclease</keyword>
<evidence type="ECO:0000256" key="1">
    <source>
        <dbReference type="ARBA" id="ARBA00022670"/>
    </source>
</evidence>
<dbReference type="Gene3D" id="2.40.70.10">
    <property type="entry name" value="Acid Proteases"/>
    <property type="match status" value="1"/>
</dbReference>
<keyword evidence="4" id="KW-0540">Nuclease</keyword>
<dbReference type="GO" id="GO:0004519">
    <property type="term" value="F:endonuclease activity"/>
    <property type="evidence" value="ECO:0007669"/>
    <property type="project" value="UniProtKB-KW"/>
</dbReference>
<dbReference type="Gene3D" id="3.10.10.10">
    <property type="entry name" value="HIV Type 1 Reverse Transcriptase, subunit A, domain 1"/>
    <property type="match status" value="1"/>
</dbReference>
<keyword evidence="8" id="KW-0511">Multifunctional enzyme</keyword>
<dbReference type="SUPFAM" id="SSF56672">
    <property type="entry name" value="DNA/RNA polymerases"/>
    <property type="match status" value="1"/>
</dbReference>
<comment type="caution">
    <text evidence="11">The sequence shown here is derived from an EMBL/GenBank/DDBJ whole genome shotgun (WGS) entry which is preliminary data.</text>
</comment>
<dbReference type="PANTHER" id="PTHR37984:SF5">
    <property type="entry name" value="PROTEIN NYNRIN-LIKE"/>
    <property type="match status" value="1"/>
</dbReference>
<evidence type="ECO:0000313" key="12">
    <source>
        <dbReference type="Proteomes" id="UP000265515"/>
    </source>
</evidence>
<evidence type="ECO:0000256" key="7">
    <source>
        <dbReference type="ARBA" id="ARBA00022918"/>
    </source>
</evidence>
<dbReference type="Pfam" id="PF17919">
    <property type="entry name" value="RT_RNaseH_2"/>
    <property type="match status" value="1"/>
</dbReference>
<keyword evidence="7" id="KW-0695">RNA-directed DNA polymerase</keyword>
<keyword evidence="3" id="KW-0548">Nucleotidyltransferase</keyword>
<evidence type="ECO:0000256" key="2">
    <source>
        <dbReference type="ARBA" id="ARBA00022679"/>
    </source>
</evidence>
<dbReference type="CDD" id="cd01647">
    <property type="entry name" value="RT_LTR"/>
    <property type="match status" value="1"/>
</dbReference>
<dbReference type="Pfam" id="PF00078">
    <property type="entry name" value="RVT_1"/>
    <property type="match status" value="1"/>
</dbReference>
<evidence type="ECO:0000313" key="11">
    <source>
        <dbReference type="EMBL" id="GBG89293.1"/>
    </source>
</evidence>
<dbReference type="CDD" id="cd00303">
    <property type="entry name" value="retropepsin_like"/>
    <property type="match status" value="1"/>
</dbReference>
<evidence type="ECO:0000256" key="8">
    <source>
        <dbReference type="ARBA" id="ARBA00023268"/>
    </source>
</evidence>
<dbReference type="GO" id="GO:0003964">
    <property type="term" value="F:RNA-directed DNA polymerase activity"/>
    <property type="evidence" value="ECO:0007669"/>
    <property type="project" value="UniProtKB-KW"/>
</dbReference>